<dbReference type="EMBL" id="KR080198">
    <property type="protein sequence ID" value="AKF14515.1"/>
    <property type="molecule type" value="Genomic_DNA"/>
</dbReference>
<gene>
    <name evidence="1" type="primary">13</name>
    <name evidence="1" type="ORF">SEA_CAMBIARE_13</name>
</gene>
<reference evidence="1 2" key="1">
    <citation type="journal article" date="2015" name="Genome Announc.">
        <title>Genome Sequences of Cluster G Mycobacteriophages Cambiare, FlagStaff, and MOOREtheMARYer.</title>
        <authorList>
            <person name="Pope W.H."/>
            <person name="Augustine D.A."/>
            <person name="Carroll D.C."/>
            <person name="Duncan J.C."/>
            <person name="Harwi K.M."/>
            <person name="Howry R."/>
            <person name="Jagessar B."/>
            <person name="Lum B.A."/>
            <person name="Meinert J.W."/>
            <person name="Migliozzi J.S."/>
            <person name="Milliken K.A."/>
            <person name="Mitchell C.J."/>
            <person name="Nalatwad A.S."/>
            <person name="Orlandini K.C."/>
            <person name="Rhein M.J."/>
            <person name="Saravanan V."/>
            <person name="Seese B.A."/>
            <person name="Schiebel J.G."/>
            <person name="Thomas K.B."/>
            <person name="Adkins N.L."/>
            <person name="Cohen K.L."/>
            <person name="Iyengar V.B."/>
            <person name="Kim H."/>
            <person name="Kramer Z.J."/>
            <person name="Montgomery M.T."/>
            <person name="Schafer C.E."/>
            <person name="Wilkes K.E."/>
            <person name="Grubb S.R."/>
            <person name="Warner M.H."/>
            <person name="Bowman C.A."/>
            <person name="Russell D.A."/>
            <person name="Hatfull G.F."/>
        </authorList>
    </citation>
    <scope>NUCLEOTIDE SEQUENCE [LARGE SCALE GENOMIC DNA]</scope>
</reference>
<organism evidence="1 2">
    <name type="scientific">Mycobacterium phage Cambiare</name>
    <dbReference type="NCBI Taxonomy" id="1647305"/>
    <lineage>
        <taxon>Viruses</taxon>
        <taxon>Duplodnaviria</taxon>
        <taxon>Heunggongvirae</taxon>
        <taxon>Uroviricota</taxon>
        <taxon>Caudoviricetes</taxon>
        <taxon>Gclasvirinae</taxon>
        <taxon>Avocadovirus</taxon>
        <taxon>Avocadovirus cambiare</taxon>
    </lineage>
</organism>
<proteinExistence type="predicted"/>
<dbReference type="OrthoDB" id="16001at10239"/>
<accession>A0A0F6WE66</accession>
<evidence type="ECO:0000313" key="2">
    <source>
        <dbReference type="Proteomes" id="UP000201500"/>
    </source>
</evidence>
<protein>
    <submittedName>
        <fullName evidence="1">Tail terminator</fullName>
    </submittedName>
</protein>
<dbReference type="Proteomes" id="UP000201500">
    <property type="component" value="Segment"/>
</dbReference>
<dbReference type="KEGG" id="vg:26635909"/>
<dbReference type="GeneID" id="26635909"/>
<keyword evidence="2" id="KW-1185">Reference proteome</keyword>
<name>A0A0F6WE66_9CAUD</name>
<evidence type="ECO:0000313" key="1">
    <source>
        <dbReference type="EMBL" id="AKF14515.1"/>
    </source>
</evidence>
<sequence>MTGPAAVGAMPDTMTAPTMEPAFACRAYLTRRLADRGITEQDLPVGSTEPMGTPRRYVLLNQVDSRRRGPLADYMLRARVFDEDVEKCGRHTTLLHAALLGAAQVKVVFPDVGELWVTGTEHVSGPSDIDDEAAGLFGQAVTVFWTVALKPIREATP</sequence>
<dbReference type="RefSeq" id="YP_009209495.1">
    <property type="nucleotide sequence ID" value="NC_028922.1"/>
</dbReference>